<dbReference type="EMBL" id="DS268409">
    <property type="protein sequence ID" value="EFO95518.1"/>
    <property type="molecule type" value="Genomic_DNA"/>
</dbReference>
<organism evidence="3">
    <name type="scientific">Caenorhabditis remanei</name>
    <name type="common">Caenorhabditis vulgaris</name>
    <dbReference type="NCBI Taxonomy" id="31234"/>
    <lineage>
        <taxon>Eukaryota</taxon>
        <taxon>Metazoa</taxon>
        <taxon>Ecdysozoa</taxon>
        <taxon>Nematoda</taxon>
        <taxon>Chromadorea</taxon>
        <taxon>Rhabditida</taxon>
        <taxon>Rhabditina</taxon>
        <taxon>Rhabditomorpha</taxon>
        <taxon>Rhabditoidea</taxon>
        <taxon>Rhabditidae</taxon>
        <taxon>Peloderinae</taxon>
        <taxon>Caenorhabditis</taxon>
    </lineage>
</organism>
<dbReference type="GeneID" id="9819917"/>
<protein>
    <recommendedName>
        <fullName evidence="4">G-protein coupled receptors family 1 profile domain-containing protein</fullName>
    </recommendedName>
</protein>
<feature type="transmembrane region" description="Helical" evidence="1">
    <location>
        <begin position="205"/>
        <end position="225"/>
    </location>
</feature>
<dbReference type="RefSeq" id="XP_003116622.2">
    <property type="nucleotide sequence ID" value="XM_003116574.2"/>
</dbReference>
<dbReference type="CTD" id="9819917"/>
<feature type="transmembrane region" description="Helical" evidence="1">
    <location>
        <begin position="276"/>
        <end position="301"/>
    </location>
</feature>
<feature type="transmembrane region" description="Helical" evidence="1">
    <location>
        <begin position="156"/>
        <end position="176"/>
    </location>
</feature>
<gene>
    <name evidence="2" type="ORF">CRE_08892</name>
</gene>
<dbReference type="PANTHER" id="PTHR22718:SF36">
    <property type="entry name" value="G_PROTEIN_RECEP_F1_2 DOMAIN-CONTAINING PROTEIN-RELATED"/>
    <property type="match status" value="1"/>
</dbReference>
<dbReference type="HOGENOM" id="CLU_068967_0_0_1"/>
<feature type="transmembrane region" description="Helical" evidence="1">
    <location>
        <begin position="75"/>
        <end position="96"/>
    </location>
</feature>
<dbReference type="eggNOG" id="ENOG502THE6">
    <property type="taxonomic scope" value="Eukaryota"/>
</dbReference>
<dbReference type="Proteomes" id="UP000008281">
    <property type="component" value="Unassembled WGS sequence"/>
</dbReference>
<evidence type="ECO:0000256" key="1">
    <source>
        <dbReference type="SAM" id="Phobius"/>
    </source>
</evidence>
<dbReference type="Gene3D" id="1.20.1070.10">
    <property type="entry name" value="Rhodopsin 7-helix transmembrane proteins"/>
    <property type="match status" value="1"/>
</dbReference>
<dbReference type="AlphaFoldDB" id="E3LI53"/>
<keyword evidence="1" id="KW-0472">Membrane</keyword>
<name>E3LI53_CAERE</name>
<evidence type="ECO:0000313" key="2">
    <source>
        <dbReference type="EMBL" id="EFO95518.1"/>
    </source>
</evidence>
<feature type="transmembrane region" description="Helical" evidence="1">
    <location>
        <begin position="116"/>
        <end position="135"/>
    </location>
</feature>
<dbReference type="OrthoDB" id="5871355at2759"/>
<accession>E3LI53</accession>
<proteinExistence type="predicted"/>
<reference evidence="2" key="1">
    <citation type="submission" date="2007-07" db="EMBL/GenBank/DDBJ databases">
        <title>PCAP assembly of the Caenorhabditis remanei genome.</title>
        <authorList>
            <consortium name="The Caenorhabditis remanei Sequencing Consortium"/>
            <person name="Wilson R.K."/>
        </authorList>
    </citation>
    <scope>NUCLEOTIDE SEQUENCE [LARGE SCALE GENOMIC DNA]</scope>
    <source>
        <strain evidence="2">PB4641</strain>
    </source>
</reference>
<evidence type="ECO:0008006" key="4">
    <source>
        <dbReference type="Google" id="ProtNLM"/>
    </source>
</evidence>
<sequence length="331" mass="38183">MLLYPFTFRLKPNNQETAPPDFTQNHWGKGEESQVASEIMITVHNIMSSVNLFIQLGAIVLLLHKRSTQKGPFFIIILIFSLSVSFRVIFHSIALAVVPRYGKDTVISMFLLNSSLYVDLCSNLLSVTITFFLSFNRCLCFVSKQWNFRIFEGSRVYRSIILCFMISILGSVGIVWTSEVTREYYLQIGFLDVGREDGFRVCINRFFNCFPVGSVICYIILFFYLHRENKTAINKSFFMKRGENKVFAQLLITSFLYIIVNSFYEIVIFIDNGFAGFIALLQLLAVFNYLPEMSLSFLFIVDTIHADRIMRNCMAPRKEVQRITVIQSTSV</sequence>
<keyword evidence="1" id="KW-0812">Transmembrane</keyword>
<dbReference type="KEGG" id="crq:GCK72_020246"/>
<keyword evidence="1" id="KW-1133">Transmembrane helix</keyword>
<evidence type="ECO:0000313" key="3">
    <source>
        <dbReference type="Proteomes" id="UP000008281"/>
    </source>
</evidence>
<dbReference type="SUPFAM" id="SSF81321">
    <property type="entry name" value="Family A G protein-coupled receptor-like"/>
    <property type="match status" value="1"/>
</dbReference>
<keyword evidence="3" id="KW-1185">Reference proteome</keyword>
<dbReference type="PANTHER" id="PTHR22718">
    <property type="entry name" value="SERPENTINE RECEPTOR, CLASS X"/>
    <property type="match status" value="1"/>
</dbReference>
<dbReference type="InParanoid" id="E3LI53"/>
<feature type="transmembrane region" description="Helical" evidence="1">
    <location>
        <begin position="39"/>
        <end position="63"/>
    </location>
</feature>
<feature type="transmembrane region" description="Helical" evidence="1">
    <location>
        <begin position="246"/>
        <end position="270"/>
    </location>
</feature>